<accession>A0A9K3E5E7</accession>
<reference evidence="2" key="2">
    <citation type="submission" date="2020-06" db="EMBL/GenBank/DDBJ databases">
        <title>Helianthus annuus Genome sequencing and assembly Release 2.</title>
        <authorList>
            <person name="Gouzy J."/>
            <person name="Langlade N."/>
            <person name="Munos S."/>
        </authorList>
    </citation>
    <scope>NUCLEOTIDE SEQUENCE</scope>
    <source>
        <tissue evidence="2">Leaves</tissue>
    </source>
</reference>
<dbReference type="Gramene" id="mRNA:HanXRQr2_Chr14g0620431">
    <property type="protein sequence ID" value="mRNA:HanXRQr2_Chr14g0620431"/>
    <property type="gene ID" value="HanXRQr2_Chr14g0620431"/>
</dbReference>
<keyword evidence="3" id="KW-1185">Reference proteome</keyword>
<dbReference type="EMBL" id="MNCJ02000329">
    <property type="protein sequence ID" value="KAF5767103.1"/>
    <property type="molecule type" value="Genomic_DNA"/>
</dbReference>
<feature type="region of interest" description="Disordered" evidence="1">
    <location>
        <begin position="76"/>
        <end position="105"/>
    </location>
</feature>
<feature type="compositionally biased region" description="Polar residues" evidence="1">
    <location>
        <begin position="92"/>
        <end position="105"/>
    </location>
</feature>
<proteinExistence type="predicted"/>
<evidence type="ECO:0000313" key="2">
    <source>
        <dbReference type="EMBL" id="KAF5767103.1"/>
    </source>
</evidence>
<reference evidence="2" key="1">
    <citation type="journal article" date="2017" name="Nature">
        <title>The sunflower genome provides insights into oil metabolism, flowering and Asterid evolution.</title>
        <authorList>
            <person name="Badouin H."/>
            <person name="Gouzy J."/>
            <person name="Grassa C.J."/>
            <person name="Murat F."/>
            <person name="Staton S.E."/>
            <person name="Cottret L."/>
            <person name="Lelandais-Briere C."/>
            <person name="Owens G.L."/>
            <person name="Carrere S."/>
            <person name="Mayjonade B."/>
            <person name="Legrand L."/>
            <person name="Gill N."/>
            <person name="Kane N.C."/>
            <person name="Bowers J.E."/>
            <person name="Hubner S."/>
            <person name="Bellec A."/>
            <person name="Berard A."/>
            <person name="Berges H."/>
            <person name="Blanchet N."/>
            <person name="Boniface M.C."/>
            <person name="Brunel D."/>
            <person name="Catrice O."/>
            <person name="Chaidir N."/>
            <person name="Claudel C."/>
            <person name="Donnadieu C."/>
            <person name="Faraut T."/>
            <person name="Fievet G."/>
            <person name="Helmstetter N."/>
            <person name="King M."/>
            <person name="Knapp S.J."/>
            <person name="Lai Z."/>
            <person name="Le Paslier M.C."/>
            <person name="Lippi Y."/>
            <person name="Lorenzon L."/>
            <person name="Mandel J.R."/>
            <person name="Marage G."/>
            <person name="Marchand G."/>
            <person name="Marquand E."/>
            <person name="Bret-Mestries E."/>
            <person name="Morien E."/>
            <person name="Nambeesan S."/>
            <person name="Nguyen T."/>
            <person name="Pegot-Espagnet P."/>
            <person name="Pouilly N."/>
            <person name="Raftis F."/>
            <person name="Sallet E."/>
            <person name="Schiex T."/>
            <person name="Thomas J."/>
            <person name="Vandecasteele C."/>
            <person name="Vares D."/>
            <person name="Vear F."/>
            <person name="Vautrin S."/>
            <person name="Crespi M."/>
            <person name="Mangin B."/>
            <person name="Burke J.M."/>
            <person name="Salse J."/>
            <person name="Munos S."/>
            <person name="Vincourt P."/>
            <person name="Rieseberg L.H."/>
            <person name="Langlade N.B."/>
        </authorList>
    </citation>
    <scope>NUCLEOTIDE SEQUENCE</scope>
    <source>
        <tissue evidence="2">Leaves</tissue>
    </source>
</reference>
<dbReference type="Proteomes" id="UP000215914">
    <property type="component" value="Unassembled WGS sequence"/>
</dbReference>
<evidence type="ECO:0000256" key="1">
    <source>
        <dbReference type="SAM" id="MobiDB-lite"/>
    </source>
</evidence>
<protein>
    <submittedName>
        <fullName evidence="2">Uncharacterized protein</fullName>
    </submittedName>
</protein>
<comment type="caution">
    <text evidence="2">The sequence shown here is derived from an EMBL/GenBank/DDBJ whole genome shotgun (WGS) entry which is preliminary data.</text>
</comment>
<dbReference type="AlphaFoldDB" id="A0A9K3E5E7"/>
<sequence length="350" mass="39923">MRAAHNARGIDMNRLKEKSIEVQRLAETLKSKHDDMKEWYNSRNTKITDGVKRINDGFENVRKRVNIMWVDRCKQQGALKKRDHDSEDPGNPDTSSTSEQPPATTSTQIVVFEPPQIESTQGTSGGNVEEIQQLESSSYVESSFAGTSSIPSSDDLALQAVHPLLALNEMKTVDDAAIDNIPSEPEIAYLENIKEIVFKGDHNKSTYVREDGTEFIPFNEDWLKENVDDIDEHLKNCDASDNAPDAFTEWRKQFMSKVTKPTPAEAQVDYLKYEKENLHGRILYWMFVKEIHCMAIKREHDIQYFSSLLSILSLPFYDVAALTKLELINRSNFEGATLFARKIKMNRRAG</sequence>
<evidence type="ECO:0000313" key="3">
    <source>
        <dbReference type="Proteomes" id="UP000215914"/>
    </source>
</evidence>
<name>A0A9K3E5E7_HELAN</name>
<gene>
    <name evidence="2" type="ORF">HanXRQr2_Chr14g0620431</name>
</gene>
<organism evidence="2 3">
    <name type="scientific">Helianthus annuus</name>
    <name type="common">Common sunflower</name>
    <dbReference type="NCBI Taxonomy" id="4232"/>
    <lineage>
        <taxon>Eukaryota</taxon>
        <taxon>Viridiplantae</taxon>
        <taxon>Streptophyta</taxon>
        <taxon>Embryophyta</taxon>
        <taxon>Tracheophyta</taxon>
        <taxon>Spermatophyta</taxon>
        <taxon>Magnoliopsida</taxon>
        <taxon>eudicotyledons</taxon>
        <taxon>Gunneridae</taxon>
        <taxon>Pentapetalae</taxon>
        <taxon>asterids</taxon>
        <taxon>campanulids</taxon>
        <taxon>Asterales</taxon>
        <taxon>Asteraceae</taxon>
        <taxon>Asteroideae</taxon>
        <taxon>Heliantheae alliance</taxon>
        <taxon>Heliantheae</taxon>
        <taxon>Helianthus</taxon>
    </lineage>
</organism>